<keyword evidence="2" id="KW-1185">Reference proteome</keyword>
<organism evidence="1 2">
    <name type="scientific">Prorocentrum cordatum</name>
    <dbReference type="NCBI Taxonomy" id="2364126"/>
    <lineage>
        <taxon>Eukaryota</taxon>
        <taxon>Sar</taxon>
        <taxon>Alveolata</taxon>
        <taxon>Dinophyceae</taxon>
        <taxon>Prorocentrales</taxon>
        <taxon>Prorocentraceae</taxon>
        <taxon>Prorocentrum</taxon>
    </lineage>
</organism>
<sequence length="511" mass="58171">MPPKPAPVCGQHRQHFRITQSQQPAALARAFADDTAVLIQSWKRDRLLLFSIFALFEKVSRLSLNFKKTIAIPLWTEDPQAIQARLAEEPGEPQITWASSGKYLGVHVGPGKGTRSREKPARKFEKRLEEWPWAELGLHAAISIYNTFVLSVLLFVGQVETPPDFVLRLEARAVRRIAHGPGNWCSPRDLHHARDLGQSINLRLLAVPCKAAMLRLREQEATGAGIRWRHLERALTHTKGSTMHLHGLVDWKPWFDARLPTVVETLHFNSASQGISRSRAVREVAGAPIGPLSRDNLAKFRRGYQAWCCKALLRAERFDPATRIRQRTARWRFLALPGHAAPRIARHLRRLRSLVPARARAAMLSTIFNRWTTDTRRSLRAGRNRCAFGCTCPLSDRVEHYLRCPGFRARAARRLQLRPPPATRLDEWMIASRGMGDMQLRQTAVAVYVLHRTVNHLRRASPLDDASEEYERHFMNQMLHEAARSDSRLREALRAAQVPGGRAPAKRRRSS</sequence>
<protein>
    <recommendedName>
        <fullName evidence="3">Reverse transcriptase domain-containing protein</fullName>
    </recommendedName>
</protein>
<gene>
    <name evidence="1" type="ORF">PCOR1329_LOCUS60257</name>
</gene>
<proteinExistence type="predicted"/>
<name>A0ABN9VQC0_9DINO</name>
<evidence type="ECO:0000313" key="1">
    <source>
        <dbReference type="EMBL" id="CAK0875641.1"/>
    </source>
</evidence>
<dbReference type="EMBL" id="CAUYUJ010017538">
    <property type="protein sequence ID" value="CAK0875641.1"/>
    <property type="molecule type" value="Genomic_DNA"/>
</dbReference>
<comment type="caution">
    <text evidence="1">The sequence shown here is derived from an EMBL/GenBank/DDBJ whole genome shotgun (WGS) entry which is preliminary data.</text>
</comment>
<evidence type="ECO:0000313" key="2">
    <source>
        <dbReference type="Proteomes" id="UP001189429"/>
    </source>
</evidence>
<accession>A0ABN9VQC0</accession>
<dbReference type="Proteomes" id="UP001189429">
    <property type="component" value="Unassembled WGS sequence"/>
</dbReference>
<evidence type="ECO:0008006" key="3">
    <source>
        <dbReference type="Google" id="ProtNLM"/>
    </source>
</evidence>
<reference evidence="1" key="1">
    <citation type="submission" date="2023-10" db="EMBL/GenBank/DDBJ databases">
        <authorList>
            <person name="Chen Y."/>
            <person name="Shah S."/>
            <person name="Dougan E. K."/>
            <person name="Thang M."/>
            <person name="Chan C."/>
        </authorList>
    </citation>
    <scope>NUCLEOTIDE SEQUENCE [LARGE SCALE GENOMIC DNA]</scope>
</reference>